<keyword evidence="9" id="KW-0521">NADP</keyword>
<feature type="non-terminal residue" evidence="19">
    <location>
        <position position="645"/>
    </location>
</feature>
<dbReference type="GO" id="GO:0004315">
    <property type="term" value="F:3-oxoacyl-[acyl-carrier-protein] synthase activity"/>
    <property type="evidence" value="ECO:0007669"/>
    <property type="project" value="InterPro"/>
</dbReference>
<dbReference type="Pfam" id="PF00109">
    <property type="entry name" value="ketoacyl-synt"/>
    <property type="match status" value="1"/>
</dbReference>
<keyword evidence="5" id="KW-0597">Phosphoprotein</keyword>
<evidence type="ECO:0000256" key="1">
    <source>
        <dbReference type="ARBA" id="ARBA00012873"/>
    </source>
</evidence>
<keyword evidence="20" id="KW-1185">Reference proteome</keyword>
<dbReference type="InterPro" id="IPR020841">
    <property type="entry name" value="PKS_Beta-ketoAc_synthase_dom"/>
</dbReference>
<dbReference type="Pfam" id="PF00698">
    <property type="entry name" value="Acyl_transf_1"/>
    <property type="match status" value="1"/>
</dbReference>
<keyword evidence="7" id="KW-0378">Hydrolase</keyword>
<evidence type="ECO:0000256" key="8">
    <source>
        <dbReference type="ARBA" id="ARBA00022832"/>
    </source>
</evidence>
<keyword evidence="13" id="KW-0275">Fatty acid biosynthesis</keyword>
<dbReference type="InterPro" id="IPR018201">
    <property type="entry name" value="Ketoacyl_synth_AS"/>
</dbReference>
<evidence type="ECO:0000256" key="4">
    <source>
        <dbReference type="ARBA" id="ARBA00022516"/>
    </source>
</evidence>
<keyword evidence="8" id="KW-0276">Fatty acid metabolism</keyword>
<dbReference type="OrthoDB" id="329835at2759"/>
<dbReference type="InterPro" id="IPR032821">
    <property type="entry name" value="PKS_assoc"/>
</dbReference>
<feature type="domain" description="Ketosynthase family 3 (KS3)" evidence="17">
    <location>
        <begin position="1"/>
        <end position="379"/>
    </location>
</feature>
<dbReference type="InterPro" id="IPR050091">
    <property type="entry name" value="PKS_NRPS_Biosynth_Enz"/>
</dbReference>
<evidence type="ECO:0000256" key="14">
    <source>
        <dbReference type="ARBA" id="ARBA00023268"/>
    </source>
</evidence>
<evidence type="ECO:0000313" key="20">
    <source>
        <dbReference type="Proteomes" id="UP000663832"/>
    </source>
</evidence>
<evidence type="ECO:0000256" key="13">
    <source>
        <dbReference type="ARBA" id="ARBA00023160"/>
    </source>
</evidence>
<comment type="caution">
    <text evidence="19">The sequence shown here is derived from an EMBL/GenBank/DDBJ whole genome shotgun (WGS) entry which is preliminary data.</text>
</comment>
<evidence type="ECO:0000256" key="6">
    <source>
        <dbReference type="ARBA" id="ARBA00022679"/>
    </source>
</evidence>
<dbReference type="InterPro" id="IPR014043">
    <property type="entry name" value="Acyl_transferase_dom"/>
</dbReference>
<dbReference type="GO" id="GO:0016491">
    <property type="term" value="F:oxidoreductase activity"/>
    <property type="evidence" value="ECO:0007669"/>
    <property type="project" value="UniProtKB-KW"/>
</dbReference>
<evidence type="ECO:0000256" key="11">
    <source>
        <dbReference type="ARBA" id="ARBA00023027"/>
    </source>
</evidence>
<dbReference type="PANTHER" id="PTHR43775">
    <property type="entry name" value="FATTY ACID SYNTHASE"/>
    <property type="match status" value="1"/>
</dbReference>
<dbReference type="InterPro" id="IPR016036">
    <property type="entry name" value="Malonyl_transacylase_ACP-bd"/>
</dbReference>
<evidence type="ECO:0000256" key="9">
    <source>
        <dbReference type="ARBA" id="ARBA00022857"/>
    </source>
</evidence>
<evidence type="ECO:0000256" key="2">
    <source>
        <dbReference type="ARBA" id="ARBA00018769"/>
    </source>
</evidence>
<protein>
    <recommendedName>
        <fullName evidence="2">Fatty acid synthase</fullName>
        <ecNumber evidence="1">2.3.1.85</ecNumber>
    </recommendedName>
</protein>
<dbReference type="InterPro" id="IPR001227">
    <property type="entry name" value="Ac_transferase_dom_sf"/>
</dbReference>
<organism evidence="19 20">
    <name type="scientific">Adineta steineri</name>
    <dbReference type="NCBI Taxonomy" id="433720"/>
    <lineage>
        <taxon>Eukaryota</taxon>
        <taxon>Metazoa</taxon>
        <taxon>Spiralia</taxon>
        <taxon>Gnathifera</taxon>
        <taxon>Rotifera</taxon>
        <taxon>Eurotatoria</taxon>
        <taxon>Bdelloidea</taxon>
        <taxon>Adinetida</taxon>
        <taxon>Adinetidae</taxon>
        <taxon>Adineta</taxon>
    </lineage>
</organism>
<keyword evidence="4" id="KW-0444">Lipid biosynthesis</keyword>
<dbReference type="Proteomes" id="UP000663832">
    <property type="component" value="Unassembled WGS sequence"/>
</dbReference>
<feature type="region of interest" description="Disordered" evidence="16">
    <location>
        <begin position="1"/>
        <end position="20"/>
    </location>
</feature>
<evidence type="ECO:0000256" key="3">
    <source>
        <dbReference type="ARBA" id="ARBA00022450"/>
    </source>
</evidence>
<dbReference type="PROSITE" id="PS52004">
    <property type="entry name" value="KS3_2"/>
    <property type="match status" value="1"/>
</dbReference>
<dbReference type="SUPFAM" id="SSF55048">
    <property type="entry name" value="Probable ACP-binding domain of malonyl-CoA ACP transacylase"/>
    <property type="match status" value="1"/>
</dbReference>
<evidence type="ECO:0000259" key="17">
    <source>
        <dbReference type="PROSITE" id="PS52004"/>
    </source>
</evidence>
<keyword evidence="3" id="KW-0596">Phosphopantetheine</keyword>
<dbReference type="UniPathway" id="UPA00094"/>
<dbReference type="InterPro" id="IPR016039">
    <property type="entry name" value="Thiolase-like"/>
</dbReference>
<evidence type="ECO:0000313" key="18">
    <source>
        <dbReference type="EMBL" id="CAF1554754.1"/>
    </source>
</evidence>
<dbReference type="CDD" id="cd00833">
    <property type="entry name" value="PKS"/>
    <property type="match status" value="1"/>
</dbReference>
<dbReference type="SMART" id="SM00827">
    <property type="entry name" value="PKS_AT"/>
    <property type="match status" value="1"/>
</dbReference>
<dbReference type="Pfam" id="PF16197">
    <property type="entry name" value="KAsynt_C_assoc"/>
    <property type="match status" value="1"/>
</dbReference>
<dbReference type="Gene3D" id="3.40.366.10">
    <property type="entry name" value="Malonyl-Coenzyme A Acyl Carrier Protein, domain 2"/>
    <property type="match status" value="1"/>
</dbReference>
<evidence type="ECO:0000256" key="5">
    <source>
        <dbReference type="ARBA" id="ARBA00022553"/>
    </source>
</evidence>
<accession>A0A816FJX4</accession>
<dbReference type="Gene3D" id="3.40.47.10">
    <property type="match status" value="1"/>
</dbReference>
<dbReference type="EC" id="2.3.1.85" evidence="1"/>
<dbReference type="SUPFAM" id="SSF52151">
    <property type="entry name" value="FabD/lysophospholipase-like"/>
    <property type="match status" value="1"/>
</dbReference>
<evidence type="ECO:0000256" key="7">
    <source>
        <dbReference type="ARBA" id="ARBA00022801"/>
    </source>
</evidence>
<dbReference type="PANTHER" id="PTHR43775:SF7">
    <property type="entry name" value="FATTY ACID SYNTHASE"/>
    <property type="match status" value="1"/>
</dbReference>
<comment type="catalytic activity">
    <reaction evidence="15">
        <text>acetyl-CoA + n malonyl-CoA + 2n NADPH + 2n H(+) = a long-chain fatty acid + (n+1) CoA + n CO2 + 2n NADP(+).</text>
        <dbReference type="EC" id="2.3.1.85"/>
    </reaction>
</comment>
<proteinExistence type="predicted"/>
<dbReference type="GO" id="GO:0004312">
    <property type="term" value="F:fatty acid synthase activity"/>
    <property type="evidence" value="ECO:0007669"/>
    <property type="project" value="UniProtKB-EC"/>
</dbReference>
<dbReference type="Proteomes" id="UP000663877">
    <property type="component" value="Unassembled WGS sequence"/>
</dbReference>
<name>A0A816FJX4_9BILA</name>
<keyword evidence="6" id="KW-0808">Transferase</keyword>
<evidence type="ECO:0000256" key="12">
    <source>
        <dbReference type="ARBA" id="ARBA00023098"/>
    </source>
</evidence>
<gene>
    <name evidence="18" type="ORF">BJG266_LOCUS46504</name>
    <name evidence="19" type="ORF">QVE165_LOCUS63537</name>
</gene>
<evidence type="ECO:0000256" key="15">
    <source>
        <dbReference type="ARBA" id="ARBA00044883"/>
    </source>
</evidence>
<dbReference type="EMBL" id="CAJNOI010004868">
    <property type="protein sequence ID" value="CAF1554754.1"/>
    <property type="molecule type" value="Genomic_DNA"/>
</dbReference>
<keyword evidence="10" id="KW-0560">Oxidoreductase</keyword>
<dbReference type="InterPro" id="IPR014030">
    <property type="entry name" value="Ketoacyl_synth_N"/>
</dbReference>
<evidence type="ECO:0000313" key="19">
    <source>
        <dbReference type="EMBL" id="CAF1662520.1"/>
    </source>
</evidence>
<sequence length="645" mass="70393">NGIDMVTADDRRWPEGQYGLPTRNGKLKEVDRFDAAFFNVHPKQAHNMDPQLRLLLEVTYESICDAGINPTKLRGTKTGVFIGASGSDAQTAFSSDPQTLEGYSMTGCATSMFANRLSYFFDFKGPSYTVDTACSSSLLALDCALNALRSGACDSAIVGGVNLCFRPQTSLQFLKLQMLSNDGACRAFDSSGTGYVRSETVATVFIQKRQDAKRLYATVLHSKTNTDGWKKDGITFPSGAMQKTLLENIYNEIHLDPNLVGYVEAHGTGTRAGDPQEINSIAQVFCSKREQPLLIGSTKSNMGHPEPASGVAALAKLLVAIQDGHLPANLHYNSPNTDIQGLTDGRLKVVTEKTELPNNLMAINSFGFGGANVHAVLDVNRNRKEIENSSRNETRIAITCARTADGCENILKRLKQSENNIELQALMTENSFHPSYTHPYRGFTLLNSTESSTIVQKCNNERRPIWFIFSGMGTQWSGMGRDLMELKIFRQSIEKSAVVLEKYNIDLFKLILQSTPADLDQPINSFVSIAAIQIALVDCLKTMGVQPDGIVGHSVGELGCAYADGCFTAEETILAAYFRGKCIQEANLPAGAMAAVGLTWEECKEMCPSDISPACHNAIDTVTISGPKQSVENFVAELKEKKNFC</sequence>
<evidence type="ECO:0000256" key="10">
    <source>
        <dbReference type="ARBA" id="ARBA00023002"/>
    </source>
</evidence>
<dbReference type="PROSITE" id="PS00606">
    <property type="entry name" value="KS3_1"/>
    <property type="match status" value="1"/>
</dbReference>
<keyword evidence="12" id="KW-0443">Lipid metabolism</keyword>
<dbReference type="SUPFAM" id="SSF53901">
    <property type="entry name" value="Thiolase-like"/>
    <property type="match status" value="1"/>
</dbReference>
<dbReference type="AlphaFoldDB" id="A0A816FJX4"/>
<dbReference type="Pfam" id="PF02801">
    <property type="entry name" value="Ketoacyl-synt_C"/>
    <property type="match status" value="1"/>
</dbReference>
<dbReference type="InterPro" id="IPR016035">
    <property type="entry name" value="Acyl_Trfase/lysoPLipase"/>
</dbReference>
<dbReference type="EMBL" id="CAJNOM010005268">
    <property type="protein sequence ID" value="CAF1662520.1"/>
    <property type="molecule type" value="Genomic_DNA"/>
</dbReference>
<keyword evidence="14" id="KW-0511">Multifunctional enzyme</keyword>
<dbReference type="SMART" id="SM00825">
    <property type="entry name" value="PKS_KS"/>
    <property type="match status" value="1"/>
</dbReference>
<dbReference type="GO" id="GO:0016787">
    <property type="term" value="F:hydrolase activity"/>
    <property type="evidence" value="ECO:0007669"/>
    <property type="project" value="UniProtKB-KW"/>
</dbReference>
<evidence type="ECO:0000256" key="16">
    <source>
        <dbReference type="SAM" id="MobiDB-lite"/>
    </source>
</evidence>
<dbReference type="GO" id="GO:0006633">
    <property type="term" value="P:fatty acid biosynthetic process"/>
    <property type="evidence" value="ECO:0007669"/>
    <property type="project" value="UniProtKB-UniPathway"/>
</dbReference>
<reference evidence="19" key="1">
    <citation type="submission" date="2021-02" db="EMBL/GenBank/DDBJ databases">
        <authorList>
            <person name="Nowell W R."/>
        </authorList>
    </citation>
    <scope>NUCLEOTIDE SEQUENCE</scope>
</reference>
<keyword evidence="11" id="KW-0520">NAD</keyword>
<dbReference type="InterPro" id="IPR014031">
    <property type="entry name" value="Ketoacyl_synth_C"/>
</dbReference>